<gene>
    <name evidence="15 18" type="primary">cysI</name>
    <name evidence="18" type="ORF">NC661_16315</name>
</gene>
<dbReference type="Proteomes" id="UP001145072">
    <property type="component" value="Unassembled WGS sequence"/>
</dbReference>
<dbReference type="GO" id="GO:0004783">
    <property type="term" value="F:sulfite reductase (NADPH) activity"/>
    <property type="evidence" value="ECO:0007669"/>
    <property type="project" value="UniProtKB-UniRule"/>
</dbReference>
<dbReference type="PANTHER" id="PTHR11493">
    <property type="entry name" value="SULFITE REDUCTASE [NADPH] SUBUNIT BETA-RELATED"/>
    <property type="match status" value="1"/>
</dbReference>
<dbReference type="GO" id="GO:0046872">
    <property type="term" value="F:metal ion binding"/>
    <property type="evidence" value="ECO:0007669"/>
    <property type="project" value="UniProtKB-KW"/>
</dbReference>
<keyword evidence="3 15" id="KW-0004">4Fe-4S</keyword>
<dbReference type="GO" id="GO:0050661">
    <property type="term" value="F:NADP binding"/>
    <property type="evidence" value="ECO:0007669"/>
    <property type="project" value="InterPro"/>
</dbReference>
<evidence type="ECO:0000256" key="13">
    <source>
        <dbReference type="ARBA" id="ARBA00057160"/>
    </source>
</evidence>
<feature type="binding site" evidence="15">
    <location>
        <position position="435"/>
    </location>
    <ligand>
        <name>[4Fe-4S] cluster</name>
        <dbReference type="ChEBI" id="CHEBI:49883"/>
    </ligand>
</feature>
<comment type="function">
    <text evidence="13 15">Component of the sulfite reductase complex that catalyzes the 6-electron reduction of sulfite to sulfide. This is one of several activities required for the biosynthesis of L-cysteine from sulfate.</text>
</comment>
<dbReference type="Gene3D" id="3.30.413.10">
    <property type="entry name" value="Sulfite Reductase Hemoprotein, domain 1"/>
    <property type="match status" value="2"/>
</dbReference>
<keyword evidence="19" id="KW-1185">Reference proteome</keyword>
<protein>
    <recommendedName>
        <fullName evidence="15">Sulfite reductase [NADPH] hemoprotein beta-component</fullName>
        <shortName evidence="15">SiR-HP</shortName>
        <shortName evidence="15">SiRHP</shortName>
        <ecNumber evidence="15">1.8.1.2</ecNumber>
    </recommendedName>
</protein>
<dbReference type="InterPro" id="IPR006067">
    <property type="entry name" value="NO2/SO3_Rdtase_4Fe4S_dom"/>
</dbReference>
<dbReference type="GO" id="GO:0000103">
    <property type="term" value="P:sulfate assimilation"/>
    <property type="evidence" value="ECO:0007669"/>
    <property type="project" value="UniProtKB-UniRule"/>
</dbReference>
<name>A0A9X3WPJ4_9BACI</name>
<dbReference type="NCBIfam" id="TIGR02041">
    <property type="entry name" value="CysI"/>
    <property type="match status" value="1"/>
</dbReference>
<evidence type="ECO:0000256" key="12">
    <source>
        <dbReference type="ARBA" id="ARBA00052219"/>
    </source>
</evidence>
<evidence type="ECO:0000313" key="19">
    <source>
        <dbReference type="Proteomes" id="UP001145072"/>
    </source>
</evidence>
<dbReference type="PANTHER" id="PTHR11493:SF47">
    <property type="entry name" value="SULFITE REDUCTASE [NADPH] SUBUNIT BETA"/>
    <property type="match status" value="1"/>
</dbReference>
<evidence type="ECO:0000256" key="3">
    <source>
        <dbReference type="ARBA" id="ARBA00022485"/>
    </source>
</evidence>
<evidence type="ECO:0000256" key="14">
    <source>
        <dbReference type="ARBA" id="ARBA00062253"/>
    </source>
</evidence>
<dbReference type="SUPFAM" id="SSF55124">
    <property type="entry name" value="Nitrite/Sulfite reductase N-terminal domain-like"/>
    <property type="match status" value="2"/>
</dbReference>
<dbReference type="InterPro" id="IPR006066">
    <property type="entry name" value="NO2/SO3_Rdtase_FeS/sirohaem_BS"/>
</dbReference>
<feature type="binding site" evidence="15">
    <location>
        <position position="480"/>
    </location>
    <ligand>
        <name>[4Fe-4S] cluster</name>
        <dbReference type="ChEBI" id="CHEBI:49883"/>
    </ligand>
</feature>
<dbReference type="EMBL" id="JAMQJZ010000015">
    <property type="protein sequence ID" value="MDC3421941.1"/>
    <property type="molecule type" value="Genomic_DNA"/>
</dbReference>
<organism evidence="18 19">
    <name type="scientific">Aquibacillus koreensis</name>
    <dbReference type="NCBI Taxonomy" id="279446"/>
    <lineage>
        <taxon>Bacteria</taxon>
        <taxon>Bacillati</taxon>
        <taxon>Bacillota</taxon>
        <taxon>Bacilli</taxon>
        <taxon>Bacillales</taxon>
        <taxon>Bacillaceae</taxon>
        <taxon>Aquibacillus</taxon>
    </lineage>
</organism>
<evidence type="ECO:0000259" key="16">
    <source>
        <dbReference type="Pfam" id="PF01077"/>
    </source>
</evidence>
<dbReference type="NCBIfam" id="NF010029">
    <property type="entry name" value="PRK13504.1"/>
    <property type="match status" value="1"/>
</dbReference>
<evidence type="ECO:0000256" key="2">
    <source>
        <dbReference type="ARBA" id="ARBA00010429"/>
    </source>
</evidence>
<comment type="caution">
    <text evidence="18">The sequence shown here is derived from an EMBL/GenBank/DDBJ whole genome shotgun (WGS) entry which is preliminary data.</text>
</comment>
<dbReference type="FunFam" id="3.30.413.10:FF:000003">
    <property type="entry name" value="Sulfite reductase [NADPH] hemoprotein beta-component"/>
    <property type="match status" value="1"/>
</dbReference>
<dbReference type="HAMAP" id="MF_01540">
    <property type="entry name" value="CysI"/>
    <property type="match status" value="1"/>
</dbReference>
<reference evidence="18" key="1">
    <citation type="submission" date="2022-06" db="EMBL/GenBank/DDBJ databases">
        <title>Aquibacillus sp. a new bacterium isolated from soil saline samples.</title>
        <authorList>
            <person name="Galisteo C."/>
            <person name="De La Haba R."/>
            <person name="Sanchez-Porro C."/>
            <person name="Ventosa A."/>
        </authorList>
    </citation>
    <scope>NUCLEOTIDE SEQUENCE</scope>
    <source>
        <strain evidence="18">JCM 12387</strain>
    </source>
</reference>
<dbReference type="Pfam" id="PF03460">
    <property type="entry name" value="NIR_SIR_ferr"/>
    <property type="match status" value="2"/>
</dbReference>
<feature type="domain" description="Nitrite/sulphite reductase 4Fe-4S" evidence="16">
    <location>
        <begin position="169"/>
        <end position="331"/>
    </location>
</feature>
<sequence>MTEKFPYEAGPPSEMERIKKESKNLRGTIEESFADPLSLAIPDDDGKLLKFHGSYMQDDRDLRKERKKQKLEPAYQFMLRVRLPGGVCTPEQWLTMDDLADHYGNGSLKLTTRQTFQMHGILKWNMKKTIQTMNERLLDSIAACGDVNRNVMSVSNPYQSNVHAEVNEWAKKVSDHLLPRTNAYHEIWLDQEKVVDSGSQAIIEPIYGDLYLPRKFKIGIAVPPSNDVDVFSQDLGFIAIIEEDQLIGFNVVVGGGMGSTHGDTTTYPQVGKVIGFCSKEKIIDVAEKIITIQRDYGNRSNRKNARFKYTVDRLGKDWIIQELELRLGWKLQPTREYHFDHNGDRYGWVKGDGKWHLTLFIQNGRVIDKQGYQLKTALREIARVHKGDFRITANQNLIISNVTNHMKPKIKKLVEEYELTDGKGNSALRRNSMACVAFPTCGLAMAEAERYLPSLIDKIEVILDEAGLRDEEITIRMTGCPNGCARSALAEIGFIGKAPGKYNMYLGASFNGDRLNKLYRENIGEKEILDSLKPILQSYAKERKEKEHFGDFVIRAGYVEEVKFGLDFHSVPTANK</sequence>
<dbReference type="InterPro" id="IPR045854">
    <property type="entry name" value="NO2/SO3_Rdtase_4Fe4S_sf"/>
</dbReference>
<evidence type="ECO:0000256" key="10">
    <source>
        <dbReference type="ARBA" id="ARBA00023014"/>
    </source>
</evidence>
<keyword evidence="6 15" id="KW-0479">Metal-binding</keyword>
<keyword evidence="8 15" id="KW-0560">Oxidoreductase</keyword>
<dbReference type="FunFam" id="3.30.413.10:FF:000004">
    <property type="entry name" value="Sulfite reductase [NADPH] hemoprotein beta-component"/>
    <property type="match status" value="1"/>
</dbReference>
<keyword evidence="11 15" id="KW-0198">Cysteine biosynthesis</keyword>
<evidence type="ECO:0000256" key="6">
    <source>
        <dbReference type="ARBA" id="ARBA00022723"/>
    </source>
</evidence>
<dbReference type="PROSITE" id="PS00365">
    <property type="entry name" value="NIR_SIR"/>
    <property type="match status" value="1"/>
</dbReference>
<evidence type="ECO:0000256" key="4">
    <source>
        <dbReference type="ARBA" id="ARBA00022605"/>
    </source>
</evidence>
<comment type="catalytic activity">
    <reaction evidence="12 15">
        <text>hydrogen sulfide + 3 NADP(+) + 3 H2O = sulfite + 3 NADPH + 4 H(+)</text>
        <dbReference type="Rhea" id="RHEA:13801"/>
        <dbReference type="ChEBI" id="CHEBI:15377"/>
        <dbReference type="ChEBI" id="CHEBI:15378"/>
        <dbReference type="ChEBI" id="CHEBI:17359"/>
        <dbReference type="ChEBI" id="CHEBI:29919"/>
        <dbReference type="ChEBI" id="CHEBI:57783"/>
        <dbReference type="ChEBI" id="CHEBI:58349"/>
        <dbReference type="EC" id="1.8.1.2"/>
    </reaction>
</comment>
<evidence type="ECO:0000256" key="11">
    <source>
        <dbReference type="ARBA" id="ARBA00023192"/>
    </source>
</evidence>
<dbReference type="PRINTS" id="PR00397">
    <property type="entry name" value="SIROHAEM"/>
</dbReference>
<comment type="pathway">
    <text evidence="1 15">Sulfur metabolism; hydrogen sulfide biosynthesis; hydrogen sulfide from sulfite (NADPH route): step 1/1.</text>
</comment>
<feature type="domain" description="Nitrite/Sulfite reductase ferredoxin-like" evidence="17">
    <location>
        <begin position="73"/>
        <end position="132"/>
    </location>
</feature>
<dbReference type="InterPro" id="IPR011786">
    <property type="entry name" value="CysI"/>
</dbReference>
<evidence type="ECO:0000256" key="5">
    <source>
        <dbReference type="ARBA" id="ARBA00022617"/>
    </source>
</evidence>
<evidence type="ECO:0000259" key="17">
    <source>
        <dbReference type="Pfam" id="PF03460"/>
    </source>
</evidence>
<keyword evidence="7 15" id="KW-0521">NADP</keyword>
<dbReference type="SUPFAM" id="SSF56014">
    <property type="entry name" value="Nitrite and sulphite reductase 4Fe-4S domain-like"/>
    <property type="match status" value="2"/>
</dbReference>
<evidence type="ECO:0000256" key="15">
    <source>
        <dbReference type="HAMAP-Rule" id="MF_01540"/>
    </source>
</evidence>
<evidence type="ECO:0000256" key="7">
    <source>
        <dbReference type="ARBA" id="ARBA00022857"/>
    </source>
</evidence>
<keyword evidence="5 15" id="KW-0349">Heme</keyword>
<keyword evidence="10 15" id="KW-0411">Iron-sulfur</keyword>
<dbReference type="EC" id="1.8.1.2" evidence="15"/>
<dbReference type="GO" id="GO:0051539">
    <property type="term" value="F:4 iron, 4 sulfur cluster binding"/>
    <property type="evidence" value="ECO:0007669"/>
    <property type="project" value="UniProtKB-KW"/>
</dbReference>
<feature type="binding site" evidence="15">
    <location>
        <position position="484"/>
    </location>
    <ligand>
        <name>[4Fe-4S] cluster</name>
        <dbReference type="ChEBI" id="CHEBI:49883"/>
    </ligand>
</feature>
<dbReference type="GO" id="GO:0019344">
    <property type="term" value="P:cysteine biosynthetic process"/>
    <property type="evidence" value="ECO:0007669"/>
    <property type="project" value="UniProtKB-KW"/>
</dbReference>
<dbReference type="GO" id="GO:0050311">
    <property type="term" value="F:sulfite reductase (ferredoxin) activity"/>
    <property type="evidence" value="ECO:0007669"/>
    <property type="project" value="TreeGrafter"/>
</dbReference>
<comment type="similarity">
    <text evidence="2 15">Belongs to the nitrite and sulfite reductase 4Fe-4S domain family.</text>
</comment>
<evidence type="ECO:0000313" key="18">
    <source>
        <dbReference type="EMBL" id="MDC3421941.1"/>
    </source>
</evidence>
<dbReference type="RefSeq" id="WP_259870408.1">
    <property type="nucleotide sequence ID" value="NZ_JAMQJZ010000015.1"/>
</dbReference>
<dbReference type="GO" id="GO:0020037">
    <property type="term" value="F:heme binding"/>
    <property type="evidence" value="ECO:0007669"/>
    <property type="project" value="InterPro"/>
</dbReference>
<feature type="domain" description="Nitrite/Sulfite reductase ferredoxin-like" evidence="17">
    <location>
        <begin position="351"/>
        <end position="416"/>
    </location>
</feature>
<dbReference type="AlphaFoldDB" id="A0A9X3WPJ4"/>
<comment type="cofactor">
    <cofactor evidence="15">
        <name>siroheme</name>
        <dbReference type="ChEBI" id="CHEBI:60052"/>
    </cofactor>
    <text evidence="15">Binds 1 siroheme per subunit.</text>
</comment>
<feature type="binding site" description="axial binding residue" evidence="15">
    <location>
        <position position="484"/>
    </location>
    <ligand>
        <name>siroheme</name>
        <dbReference type="ChEBI" id="CHEBI:60052"/>
    </ligand>
    <ligandPart>
        <name>Fe</name>
        <dbReference type="ChEBI" id="CHEBI:18248"/>
    </ligandPart>
</feature>
<dbReference type="Pfam" id="PF01077">
    <property type="entry name" value="NIR_SIR"/>
    <property type="match status" value="2"/>
</dbReference>
<keyword evidence="9 15" id="KW-0408">Iron</keyword>
<dbReference type="GO" id="GO:0070814">
    <property type="term" value="P:hydrogen sulfide biosynthetic process"/>
    <property type="evidence" value="ECO:0007669"/>
    <property type="project" value="UniProtKB-UniRule"/>
</dbReference>
<keyword evidence="4 15" id="KW-0028">Amino-acid biosynthesis</keyword>
<evidence type="ECO:0000256" key="8">
    <source>
        <dbReference type="ARBA" id="ARBA00023002"/>
    </source>
</evidence>
<proteinExistence type="inferred from homology"/>
<feature type="domain" description="Nitrite/sulphite reductase 4Fe-4S" evidence="16">
    <location>
        <begin position="429"/>
        <end position="559"/>
    </location>
</feature>
<dbReference type="InterPro" id="IPR005117">
    <property type="entry name" value="NiRdtase/SiRdtase_haem-b_fer"/>
</dbReference>
<evidence type="ECO:0000256" key="9">
    <source>
        <dbReference type="ARBA" id="ARBA00023004"/>
    </source>
</evidence>
<comment type="cofactor">
    <cofactor evidence="15">
        <name>[4Fe-4S] cluster</name>
        <dbReference type="ChEBI" id="CHEBI:49883"/>
    </cofactor>
    <text evidence="15">Binds 1 [4Fe-4S] cluster per subunit.</text>
</comment>
<dbReference type="InterPro" id="IPR045169">
    <property type="entry name" value="NO2/SO3_Rdtase_4Fe4S_prot"/>
</dbReference>
<accession>A0A9X3WPJ4</accession>
<dbReference type="InterPro" id="IPR036136">
    <property type="entry name" value="Nit/Sulf_reduc_fer-like_dom_sf"/>
</dbReference>
<comment type="subunit">
    <text evidence="14 15">Alpha(8)-beta(8). The alpha component is a flavoprotein, the beta component is a hemoprotein.</text>
</comment>
<feature type="binding site" evidence="15">
    <location>
        <position position="441"/>
    </location>
    <ligand>
        <name>[4Fe-4S] cluster</name>
        <dbReference type="ChEBI" id="CHEBI:49883"/>
    </ligand>
</feature>
<evidence type="ECO:0000256" key="1">
    <source>
        <dbReference type="ARBA" id="ARBA00004774"/>
    </source>
</evidence>
<dbReference type="GO" id="GO:0009337">
    <property type="term" value="C:sulfite reductase complex (NADPH)"/>
    <property type="evidence" value="ECO:0007669"/>
    <property type="project" value="InterPro"/>
</dbReference>